<keyword evidence="1" id="KW-0812">Transmembrane</keyword>
<evidence type="ECO:0000313" key="3">
    <source>
        <dbReference type="EMBL" id="KAH7308559.1"/>
    </source>
</evidence>
<organism evidence="3 4">
    <name type="scientific">Stachybotrys elegans</name>
    <dbReference type="NCBI Taxonomy" id="80388"/>
    <lineage>
        <taxon>Eukaryota</taxon>
        <taxon>Fungi</taxon>
        <taxon>Dikarya</taxon>
        <taxon>Ascomycota</taxon>
        <taxon>Pezizomycotina</taxon>
        <taxon>Sordariomycetes</taxon>
        <taxon>Hypocreomycetidae</taxon>
        <taxon>Hypocreales</taxon>
        <taxon>Stachybotryaceae</taxon>
        <taxon>Stachybotrys</taxon>
    </lineage>
</organism>
<reference evidence="3" key="1">
    <citation type="journal article" date="2021" name="Nat. Commun.">
        <title>Genetic determinants of endophytism in the Arabidopsis root mycobiome.</title>
        <authorList>
            <person name="Mesny F."/>
            <person name="Miyauchi S."/>
            <person name="Thiergart T."/>
            <person name="Pickel B."/>
            <person name="Atanasova L."/>
            <person name="Karlsson M."/>
            <person name="Huettel B."/>
            <person name="Barry K.W."/>
            <person name="Haridas S."/>
            <person name="Chen C."/>
            <person name="Bauer D."/>
            <person name="Andreopoulos W."/>
            <person name="Pangilinan J."/>
            <person name="LaButti K."/>
            <person name="Riley R."/>
            <person name="Lipzen A."/>
            <person name="Clum A."/>
            <person name="Drula E."/>
            <person name="Henrissat B."/>
            <person name="Kohler A."/>
            <person name="Grigoriev I.V."/>
            <person name="Martin F.M."/>
            <person name="Hacquard S."/>
        </authorList>
    </citation>
    <scope>NUCLEOTIDE SEQUENCE</scope>
    <source>
        <strain evidence="3">MPI-CAGE-CH-0235</strain>
    </source>
</reference>
<feature type="non-terminal residue" evidence="3">
    <location>
        <position position="1"/>
    </location>
</feature>
<dbReference type="OrthoDB" id="5342093at2759"/>
<comment type="caution">
    <text evidence="3">The sequence shown here is derived from an EMBL/GenBank/DDBJ whole genome shotgun (WGS) entry which is preliminary data.</text>
</comment>
<feature type="transmembrane region" description="Helical" evidence="1">
    <location>
        <begin position="203"/>
        <end position="226"/>
    </location>
</feature>
<dbReference type="Proteomes" id="UP000813444">
    <property type="component" value="Unassembled WGS sequence"/>
</dbReference>
<evidence type="ECO:0000256" key="1">
    <source>
        <dbReference type="SAM" id="Phobius"/>
    </source>
</evidence>
<feature type="domain" description="DUF6594" evidence="2">
    <location>
        <begin position="14"/>
        <end position="271"/>
    </location>
</feature>
<sequence length="280" mass="31276">MDIEAYPELHRNGYAAVAAWMARDLDNETYIYRKFDQLGARNLLHLQSELIVLEAEVKAHDAAYRSSLDKRIVARTWESLRKDAAAAKLVDNLQSKIKEYHEALLLQSQIARLEAPSHRALSAFRKWFKGEFPAEDGRDVGPVLGGLAKFALDSPEDLIALRSMRNRDPLSRLLRNHWPFHLHARRQGLAHTTIFFPERHVELAVAIINAVVAMVLLIGAVLTLYFVTGSAARLGLIAFFMIFFASCVGVLTNARRVELLAATAAYGAVLVVFVTSDLAN</sequence>
<proteinExistence type="predicted"/>
<accession>A0A8K0SHV4</accession>
<gene>
    <name evidence="3" type="ORF">B0I35DRAFT_442192</name>
</gene>
<evidence type="ECO:0000313" key="4">
    <source>
        <dbReference type="Proteomes" id="UP000813444"/>
    </source>
</evidence>
<protein>
    <recommendedName>
        <fullName evidence="2">DUF6594 domain-containing protein</fullName>
    </recommendedName>
</protein>
<evidence type="ECO:0000259" key="2">
    <source>
        <dbReference type="Pfam" id="PF20237"/>
    </source>
</evidence>
<dbReference type="PANTHER" id="PTHR34502:SF4">
    <property type="entry name" value="DUF6594 DOMAIN-CONTAINING PROTEIN"/>
    <property type="match status" value="1"/>
</dbReference>
<feature type="transmembrane region" description="Helical" evidence="1">
    <location>
        <begin position="259"/>
        <end position="279"/>
    </location>
</feature>
<dbReference type="Pfam" id="PF20237">
    <property type="entry name" value="DUF6594"/>
    <property type="match status" value="1"/>
</dbReference>
<dbReference type="InterPro" id="IPR046529">
    <property type="entry name" value="DUF6594"/>
</dbReference>
<name>A0A8K0SHV4_9HYPO</name>
<feature type="transmembrane region" description="Helical" evidence="1">
    <location>
        <begin position="232"/>
        <end position="252"/>
    </location>
</feature>
<dbReference type="AlphaFoldDB" id="A0A8K0SHV4"/>
<dbReference type="PANTHER" id="PTHR34502">
    <property type="entry name" value="DUF6594 DOMAIN-CONTAINING PROTEIN-RELATED"/>
    <property type="match status" value="1"/>
</dbReference>
<keyword evidence="1" id="KW-0472">Membrane</keyword>
<keyword evidence="1" id="KW-1133">Transmembrane helix</keyword>
<dbReference type="EMBL" id="JAGPNK010000015">
    <property type="protein sequence ID" value="KAH7308559.1"/>
    <property type="molecule type" value="Genomic_DNA"/>
</dbReference>
<keyword evidence="4" id="KW-1185">Reference proteome</keyword>